<dbReference type="EMBL" id="LRRQ01000118">
    <property type="protein sequence ID" value="OAM88887.1"/>
    <property type="molecule type" value="Genomic_DNA"/>
</dbReference>
<keyword evidence="2" id="KW-1185">Reference proteome</keyword>
<comment type="caution">
    <text evidence="1">The sequence shown here is derived from an EMBL/GenBank/DDBJ whole genome shotgun (WGS) entry which is preliminary data.</text>
</comment>
<accession>A0A178II35</accession>
<name>A0A178II35_9BACT</name>
<evidence type="ECO:0000313" key="1">
    <source>
        <dbReference type="EMBL" id="OAM88887.1"/>
    </source>
</evidence>
<protein>
    <recommendedName>
        <fullName evidence="3">Heparinase II N-terminal domain-containing protein</fullName>
    </recommendedName>
</protein>
<organism evidence="1 2">
    <name type="scientific">Termitidicoccus mucosus</name>
    <dbReference type="NCBI Taxonomy" id="1184151"/>
    <lineage>
        <taxon>Bacteria</taxon>
        <taxon>Pseudomonadati</taxon>
        <taxon>Verrucomicrobiota</taxon>
        <taxon>Opitutia</taxon>
        <taxon>Opitutales</taxon>
        <taxon>Opitutaceae</taxon>
        <taxon>Termitidicoccus</taxon>
    </lineage>
</organism>
<dbReference type="AlphaFoldDB" id="A0A178II35"/>
<proteinExistence type="predicted"/>
<sequence>MQNFLADDVAAHGQHGRQKNTFPMPRLRHVVRVLLSAQTALLFAVAGKIHAADAGPIRDSASELGLPFPPAWIAETGADARRDEARRLFLTLLERSIAKNSAAQERQLDKVEAQQKAVSRFTLFLFYAQACRASLIPADAPGAEKAARDRYINNARRALLAFATAARTDRKAQADQNEFSQATCVALYEELDKLRALGAEEKQTVHAALGDGAQAVLELKAERGSFNRAAYVALGLAETARVLPDDARAAAWRAFATDVWEVDWMRSRDTIEDARGYNGLWIYATFRLAESLGRLGDLRDPRVAAMFARFSGMVAPNGAMPDFGNCYWVHGLEHWVYAAERIGAFYKRADFLDNAARIARFLASHPELDLGEMEALADACRIIAPAAPPMPPRPRSVLTTRVTDYGDVLYDKLYLRTGESPDAAYVCVDLHDGGYHGHADGGSIALYTKGPHVLLHTLGRLEVFANQHQGVWSAQTADELLADGASQHRPGEWTRWLVNFRWPGTHMGGHTIDPARMRRIFFRLGDPEGFTGEGVLEVRDVIGVRPDGSTKLIHPGWSGSQRYSAKKPGERAFLGPADLGVADWSEFSHLLVSWKSNVPQAVEWMGFESAAFNGGPNKAGGLRARAGSRMLSARVNPDASVAGGGFTREMLDASGRRIRHSRELRLRDTDGALVVLDTFEFTEAGVYAFGPVWHAQAIVSRDASCVVARDDAQFQKRKTIVAQPPLALRFDFAGTEALRIVSQTYDYAHGHPQKEHFAAVCEGARRAGERVSIVSVLRPAETSGPIDVESKPGEARVPSAAGVMILRHE</sequence>
<evidence type="ECO:0008006" key="3">
    <source>
        <dbReference type="Google" id="ProtNLM"/>
    </source>
</evidence>
<dbReference type="Proteomes" id="UP000078486">
    <property type="component" value="Unassembled WGS sequence"/>
</dbReference>
<gene>
    <name evidence="1" type="ORF">AW736_15345</name>
</gene>
<reference evidence="1 2" key="1">
    <citation type="submission" date="2016-01" db="EMBL/GenBank/DDBJ databases">
        <title>High potential of lignocellulose degradation of a new Verrucomicrobia species.</title>
        <authorList>
            <person name="Wang Y."/>
            <person name="Shi Y."/>
            <person name="Qiu Z."/>
            <person name="Liu S."/>
            <person name="Yang H."/>
        </authorList>
    </citation>
    <scope>NUCLEOTIDE SEQUENCE [LARGE SCALE GENOMIC DNA]</scope>
    <source>
        <strain evidence="1 2">TSB47</strain>
    </source>
</reference>
<evidence type="ECO:0000313" key="2">
    <source>
        <dbReference type="Proteomes" id="UP000078486"/>
    </source>
</evidence>